<dbReference type="CDD" id="cd05259">
    <property type="entry name" value="PCBER_SDR_a"/>
    <property type="match status" value="1"/>
</dbReference>
<evidence type="ECO:0000256" key="2">
    <source>
        <dbReference type="ARBA" id="ARBA00023002"/>
    </source>
</evidence>
<keyword evidence="2" id="KW-0560">Oxidoreductase</keyword>
<dbReference type="PANTHER" id="PTHR47706">
    <property type="entry name" value="NMRA-LIKE FAMILY PROTEIN"/>
    <property type="match status" value="1"/>
</dbReference>
<accession>A0ABR3V1Y2</accession>
<comment type="caution">
    <text evidence="4">The sequence shown here is derived from an EMBL/GenBank/DDBJ whole genome shotgun (WGS) entry which is preliminary data.</text>
</comment>
<dbReference type="EMBL" id="JAZGSY010000552">
    <property type="protein sequence ID" value="KAL1835731.1"/>
    <property type="molecule type" value="Genomic_DNA"/>
</dbReference>
<name>A0ABR3V1Y2_HUMIN</name>
<keyword evidence="5" id="KW-1185">Reference proteome</keyword>
<reference evidence="4 5" key="1">
    <citation type="journal article" date="2024" name="Commun. Biol.">
        <title>Comparative genomic analysis of thermophilic fungi reveals convergent evolutionary adaptations and gene losses.</title>
        <authorList>
            <person name="Steindorff A.S."/>
            <person name="Aguilar-Pontes M.V."/>
            <person name="Robinson A.J."/>
            <person name="Andreopoulos B."/>
            <person name="LaButti K."/>
            <person name="Kuo A."/>
            <person name="Mondo S."/>
            <person name="Riley R."/>
            <person name="Otillar R."/>
            <person name="Haridas S."/>
            <person name="Lipzen A."/>
            <person name="Grimwood J."/>
            <person name="Schmutz J."/>
            <person name="Clum A."/>
            <person name="Reid I.D."/>
            <person name="Moisan M.C."/>
            <person name="Butler G."/>
            <person name="Nguyen T.T.M."/>
            <person name="Dewar K."/>
            <person name="Conant G."/>
            <person name="Drula E."/>
            <person name="Henrissat B."/>
            <person name="Hansel C."/>
            <person name="Singer S."/>
            <person name="Hutchinson M.I."/>
            <person name="de Vries R.P."/>
            <person name="Natvig D.O."/>
            <person name="Powell A.J."/>
            <person name="Tsang A."/>
            <person name="Grigoriev I.V."/>
        </authorList>
    </citation>
    <scope>NUCLEOTIDE SEQUENCE [LARGE SCALE GENOMIC DNA]</scope>
    <source>
        <strain evidence="4 5">CBS 620.91</strain>
    </source>
</reference>
<evidence type="ECO:0000256" key="1">
    <source>
        <dbReference type="ARBA" id="ARBA00022857"/>
    </source>
</evidence>
<organism evidence="4 5">
    <name type="scientific">Humicola insolens</name>
    <name type="common">Soft-rot fungus</name>
    <dbReference type="NCBI Taxonomy" id="85995"/>
    <lineage>
        <taxon>Eukaryota</taxon>
        <taxon>Fungi</taxon>
        <taxon>Dikarya</taxon>
        <taxon>Ascomycota</taxon>
        <taxon>Pezizomycotina</taxon>
        <taxon>Sordariomycetes</taxon>
        <taxon>Sordariomycetidae</taxon>
        <taxon>Sordariales</taxon>
        <taxon>Chaetomiaceae</taxon>
        <taxon>Mycothermus</taxon>
    </lineage>
</organism>
<sequence>MSTSPHPTSILLLGSGELGTAILHSLTAHPSYNPAVTTKLSILRRPESLASGTQSSLPTPLGRGGRTVTITYEAADLAHDPIPTLAALFRTYDVVIHAGGFTAPRGTLLRVAEAAVQAGVKRFFPWQFGADYEAIAAAGGGGGVEHSGHRELFGEMLAVRELLRRQEWTKWTIVSTGLFMSFLFLRGFGVVDLEGRKVRALGGWDTRVTVTEVEGIGRMVAEMVFNPGEEMAGRSGVVYVAGDTVSYRDVADIVEEVYGGGFEREVLDMERLKKRIEEEPGDVMPKYQHVFGAGVGVSWEKEKTANYQRGIKLMSLREYVEQNKEALAEANK</sequence>
<protein>
    <recommendedName>
        <fullName evidence="3">NmrA-like domain-containing protein</fullName>
    </recommendedName>
</protein>
<dbReference type="SUPFAM" id="SSF51735">
    <property type="entry name" value="NAD(P)-binding Rossmann-fold domains"/>
    <property type="match status" value="1"/>
</dbReference>
<dbReference type="Proteomes" id="UP001583172">
    <property type="component" value="Unassembled WGS sequence"/>
</dbReference>
<keyword evidence="1" id="KW-0521">NADP</keyword>
<evidence type="ECO:0000313" key="5">
    <source>
        <dbReference type="Proteomes" id="UP001583172"/>
    </source>
</evidence>
<dbReference type="InterPro" id="IPR036291">
    <property type="entry name" value="NAD(P)-bd_dom_sf"/>
</dbReference>
<evidence type="ECO:0000313" key="4">
    <source>
        <dbReference type="EMBL" id="KAL1835731.1"/>
    </source>
</evidence>
<feature type="domain" description="NmrA-like" evidence="3">
    <location>
        <begin position="85"/>
        <end position="319"/>
    </location>
</feature>
<dbReference type="InterPro" id="IPR045312">
    <property type="entry name" value="PCBER-like"/>
</dbReference>
<dbReference type="Gene3D" id="3.40.50.720">
    <property type="entry name" value="NAD(P)-binding Rossmann-like Domain"/>
    <property type="match status" value="1"/>
</dbReference>
<gene>
    <name evidence="4" type="ORF">VTJ49DRAFT_6156</name>
</gene>
<dbReference type="Pfam" id="PF05368">
    <property type="entry name" value="NmrA"/>
    <property type="match status" value="1"/>
</dbReference>
<dbReference type="InterPro" id="IPR051609">
    <property type="entry name" value="NmrA/Isoflavone_reductase-like"/>
</dbReference>
<dbReference type="PANTHER" id="PTHR47706:SF6">
    <property type="entry name" value="NMRA-LIKE FAMILY PROTEIN (AFU_ORTHOLOGUE AFUA_6G00280)"/>
    <property type="match status" value="1"/>
</dbReference>
<evidence type="ECO:0000259" key="3">
    <source>
        <dbReference type="Pfam" id="PF05368"/>
    </source>
</evidence>
<dbReference type="InterPro" id="IPR008030">
    <property type="entry name" value="NmrA-like"/>
</dbReference>
<dbReference type="Gene3D" id="3.90.25.10">
    <property type="entry name" value="UDP-galactose 4-epimerase, domain 1"/>
    <property type="match status" value="1"/>
</dbReference>
<proteinExistence type="predicted"/>